<keyword evidence="10" id="KW-0472">Membrane</keyword>
<feature type="transmembrane region" description="Helical" evidence="10">
    <location>
        <begin position="46"/>
        <end position="69"/>
    </location>
</feature>
<evidence type="ECO:0000256" key="4">
    <source>
        <dbReference type="ARBA" id="ARBA00022679"/>
    </source>
</evidence>
<dbReference type="InterPro" id="IPR055558">
    <property type="entry name" value="DUF7134"/>
</dbReference>
<feature type="region of interest" description="Disordered" evidence="9">
    <location>
        <begin position="386"/>
        <end position="409"/>
    </location>
</feature>
<proteinExistence type="predicted"/>
<evidence type="ECO:0000256" key="9">
    <source>
        <dbReference type="SAM" id="MobiDB-lite"/>
    </source>
</evidence>
<evidence type="ECO:0000256" key="2">
    <source>
        <dbReference type="ARBA" id="ARBA00012438"/>
    </source>
</evidence>
<dbReference type="Gene3D" id="1.20.5.1930">
    <property type="match status" value="1"/>
</dbReference>
<dbReference type="RefSeq" id="WP_358356221.1">
    <property type="nucleotide sequence ID" value="NZ_JBEZFP010000055.1"/>
</dbReference>
<evidence type="ECO:0000256" key="8">
    <source>
        <dbReference type="ARBA" id="ARBA00023012"/>
    </source>
</evidence>
<keyword evidence="8" id="KW-0902">Two-component regulatory system</keyword>
<dbReference type="Proteomes" id="UP001551482">
    <property type="component" value="Unassembled WGS sequence"/>
</dbReference>
<feature type="region of interest" description="Disordered" evidence="9">
    <location>
        <begin position="255"/>
        <end position="285"/>
    </location>
</feature>
<accession>A0ABV3DKQ2</accession>
<feature type="transmembrane region" description="Helical" evidence="10">
    <location>
        <begin position="100"/>
        <end position="117"/>
    </location>
</feature>
<keyword evidence="13" id="KW-1185">Reference proteome</keyword>
<evidence type="ECO:0000256" key="7">
    <source>
        <dbReference type="ARBA" id="ARBA00022840"/>
    </source>
</evidence>
<dbReference type="PANTHER" id="PTHR24421:SF10">
    <property type="entry name" value="NITRATE_NITRITE SENSOR PROTEIN NARQ"/>
    <property type="match status" value="1"/>
</dbReference>
<keyword evidence="10" id="KW-0812">Transmembrane</keyword>
<feature type="transmembrane region" description="Helical" evidence="10">
    <location>
        <begin position="124"/>
        <end position="142"/>
    </location>
</feature>
<evidence type="ECO:0000256" key="3">
    <source>
        <dbReference type="ARBA" id="ARBA00022553"/>
    </source>
</evidence>
<dbReference type="EMBL" id="JBEZFP010000055">
    <property type="protein sequence ID" value="MEU8136017.1"/>
    <property type="molecule type" value="Genomic_DNA"/>
</dbReference>
<protein>
    <recommendedName>
        <fullName evidence="2">histidine kinase</fullName>
        <ecNumber evidence="2">2.7.13.3</ecNumber>
    </recommendedName>
</protein>
<keyword evidence="6 12" id="KW-0418">Kinase</keyword>
<evidence type="ECO:0000256" key="1">
    <source>
        <dbReference type="ARBA" id="ARBA00000085"/>
    </source>
</evidence>
<dbReference type="GO" id="GO:0016301">
    <property type="term" value="F:kinase activity"/>
    <property type="evidence" value="ECO:0007669"/>
    <property type="project" value="UniProtKB-KW"/>
</dbReference>
<name>A0ABV3DKQ2_9ACTN</name>
<dbReference type="SMART" id="SM00387">
    <property type="entry name" value="HATPase_c"/>
    <property type="match status" value="1"/>
</dbReference>
<feature type="transmembrane region" description="Helical" evidence="10">
    <location>
        <begin position="76"/>
        <end position="94"/>
    </location>
</feature>
<sequence>MPTEPETPSARRLPPPGVWTAPLLCALVGAAVIVPTSPDGALDGDLVLGFAGPGPALALLVTAVGLAPLTLLRRRPLPVLAVLLVALMAIPAVLGERGVAVPQVLAVQAAVAHIAATRVRRTSVAAALGTAAVLGAYAAAWPPAGDPGVVLVAEILLAATAVAWAAGDALRRRRAADDERRVRDTLQAVTAERLRIARELHDMVAHSIGIIAIQAGVGHRVLDTQPEEARNALKAIEATSREALAGMRRTVTALRAAEAEPARDRDGRAGRSRSEDPVRAPAPGLADLDRLAATSADAGVRVEISCGGVPRQLPPDIDLSAYRIVQEAVTNVIRHAGTDVCRVAVDRDDGELRLEITDDGRGGPPSGRGFGLTGMRERAALLHGELTAGPRPEGGFRVTARLPLPAENR</sequence>
<dbReference type="CDD" id="cd16917">
    <property type="entry name" value="HATPase_UhpB-NarQ-NarX-like"/>
    <property type="match status" value="1"/>
</dbReference>
<feature type="compositionally biased region" description="Basic and acidic residues" evidence="9">
    <location>
        <begin position="257"/>
        <end position="278"/>
    </location>
</feature>
<evidence type="ECO:0000256" key="10">
    <source>
        <dbReference type="SAM" id="Phobius"/>
    </source>
</evidence>
<comment type="caution">
    <text evidence="12">The sequence shown here is derived from an EMBL/GenBank/DDBJ whole genome shotgun (WGS) entry which is preliminary data.</text>
</comment>
<keyword evidence="4" id="KW-0808">Transferase</keyword>
<evidence type="ECO:0000256" key="5">
    <source>
        <dbReference type="ARBA" id="ARBA00022741"/>
    </source>
</evidence>
<dbReference type="Pfam" id="PF23539">
    <property type="entry name" value="DUF7134"/>
    <property type="match status" value="1"/>
</dbReference>
<dbReference type="Gene3D" id="3.30.565.10">
    <property type="entry name" value="Histidine kinase-like ATPase, C-terminal domain"/>
    <property type="match status" value="1"/>
</dbReference>
<keyword evidence="3" id="KW-0597">Phosphoprotein</keyword>
<dbReference type="InterPro" id="IPR050482">
    <property type="entry name" value="Sensor_HK_TwoCompSys"/>
</dbReference>
<dbReference type="PANTHER" id="PTHR24421">
    <property type="entry name" value="NITRATE/NITRITE SENSOR PROTEIN NARX-RELATED"/>
    <property type="match status" value="1"/>
</dbReference>
<keyword evidence="5" id="KW-0547">Nucleotide-binding</keyword>
<keyword evidence="10" id="KW-1133">Transmembrane helix</keyword>
<dbReference type="InterPro" id="IPR003594">
    <property type="entry name" value="HATPase_dom"/>
</dbReference>
<gene>
    <name evidence="12" type="ORF">AB0C36_21190</name>
</gene>
<evidence type="ECO:0000313" key="13">
    <source>
        <dbReference type="Proteomes" id="UP001551482"/>
    </source>
</evidence>
<dbReference type="InterPro" id="IPR011712">
    <property type="entry name" value="Sig_transdc_His_kin_sub3_dim/P"/>
</dbReference>
<feature type="transmembrane region" description="Helical" evidence="10">
    <location>
        <begin position="148"/>
        <end position="166"/>
    </location>
</feature>
<organism evidence="12 13">
    <name type="scientific">Streptodolium elevatio</name>
    <dbReference type="NCBI Taxonomy" id="3157996"/>
    <lineage>
        <taxon>Bacteria</taxon>
        <taxon>Bacillati</taxon>
        <taxon>Actinomycetota</taxon>
        <taxon>Actinomycetes</taxon>
        <taxon>Kitasatosporales</taxon>
        <taxon>Streptomycetaceae</taxon>
        <taxon>Streptodolium</taxon>
    </lineage>
</organism>
<dbReference type="InterPro" id="IPR036890">
    <property type="entry name" value="HATPase_C_sf"/>
</dbReference>
<feature type="domain" description="Histidine kinase/HSP90-like ATPase" evidence="11">
    <location>
        <begin position="316"/>
        <end position="406"/>
    </location>
</feature>
<evidence type="ECO:0000256" key="6">
    <source>
        <dbReference type="ARBA" id="ARBA00022777"/>
    </source>
</evidence>
<comment type="catalytic activity">
    <reaction evidence="1">
        <text>ATP + protein L-histidine = ADP + protein N-phospho-L-histidine.</text>
        <dbReference type="EC" id="2.7.13.3"/>
    </reaction>
</comment>
<evidence type="ECO:0000313" key="12">
    <source>
        <dbReference type="EMBL" id="MEU8136017.1"/>
    </source>
</evidence>
<dbReference type="Pfam" id="PF02518">
    <property type="entry name" value="HATPase_c"/>
    <property type="match status" value="1"/>
</dbReference>
<dbReference type="SUPFAM" id="SSF55874">
    <property type="entry name" value="ATPase domain of HSP90 chaperone/DNA topoisomerase II/histidine kinase"/>
    <property type="match status" value="1"/>
</dbReference>
<dbReference type="EC" id="2.7.13.3" evidence="2"/>
<evidence type="ECO:0000259" key="11">
    <source>
        <dbReference type="SMART" id="SM00387"/>
    </source>
</evidence>
<feature type="transmembrane region" description="Helical" evidence="10">
    <location>
        <begin position="17"/>
        <end position="34"/>
    </location>
</feature>
<keyword evidence="7" id="KW-0067">ATP-binding</keyword>
<dbReference type="Pfam" id="PF07730">
    <property type="entry name" value="HisKA_3"/>
    <property type="match status" value="1"/>
</dbReference>
<reference evidence="12 13" key="1">
    <citation type="submission" date="2024-06" db="EMBL/GenBank/DDBJ databases">
        <title>The Natural Products Discovery Center: Release of the First 8490 Sequenced Strains for Exploring Actinobacteria Biosynthetic Diversity.</title>
        <authorList>
            <person name="Kalkreuter E."/>
            <person name="Kautsar S.A."/>
            <person name="Yang D."/>
            <person name="Bader C.D."/>
            <person name="Teijaro C.N."/>
            <person name="Fluegel L."/>
            <person name="Davis C.M."/>
            <person name="Simpson J.R."/>
            <person name="Lauterbach L."/>
            <person name="Steele A.D."/>
            <person name="Gui C."/>
            <person name="Meng S."/>
            <person name="Li G."/>
            <person name="Viehrig K."/>
            <person name="Ye F."/>
            <person name="Su P."/>
            <person name="Kiefer A.F."/>
            <person name="Nichols A."/>
            <person name="Cepeda A.J."/>
            <person name="Yan W."/>
            <person name="Fan B."/>
            <person name="Jiang Y."/>
            <person name="Adhikari A."/>
            <person name="Zheng C.-J."/>
            <person name="Schuster L."/>
            <person name="Cowan T.M."/>
            <person name="Smanski M.J."/>
            <person name="Chevrette M.G."/>
            <person name="De Carvalho L.P.S."/>
            <person name="Shen B."/>
        </authorList>
    </citation>
    <scope>NUCLEOTIDE SEQUENCE [LARGE SCALE GENOMIC DNA]</scope>
    <source>
        <strain evidence="12 13">NPDC048946</strain>
    </source>
</reference>